<dbReference type="AlphaFoldDB" id="A0A1F8GP39"/>
<dbReference type="STRING" id="1802697.A2925_04170"/>
<dbReference type="InterPro" id="IPR007016">
    <property type="entry name" value="O-antigen_ligase-rel_domated"/>
</dbReference>
<feature type="transmembrane region" description="Helical" evidence="6">
    <location>
        <begin position="68"/>
        <end position="88"/>
    </location>
</feature>
<organism evidence="8 9">
    <name type="scientific">Candidatus Yanofskybacteria bacterium RIFCSPLOWO2_01_FULL_44_22</name>
    <dbReference type="NCBI Taxonomy" id="1802697"/>
    <lineage>
        <taxon>Bacteria</taxon>
        <taxon>Candidatus Yanofskyibacteriota</taxon>
    </lineage>
</organism>
<keyword evidence="3 6" id="KW-1133">Transmembrane helix</keyword>
<gene>
    <name evidence="8" type="ORF">A2925_04170</name>
</gene>
<feature type="repeat" description="TPR" evidence="5">
    <location>
        <begin position="593"/>
        <end position="626"/>
    </location>
</feature>
<accession>A0A1F8GP39</accession>
<dbReference type="Proteomes" id="UP000178256">
    <property type="component" value="Unassembled WGS sequence"/>
</dbReference>
<dbReference type="Pfam" id="PF13432">
    <property type="entry name" value="TPR_16"/>
    <property type="match status" value="1"/>
</dbReference>
<dbReference type="Pfam" id="PF00515">
    <property type="entry name" value="TPR_1"/>
    <property type="match status" value="1"/>
</dbReference>
<dbReference type="EMBL" id="MGKL01000003">
    <property type="protein sequence ID" value="OGN26750.1"/>
    <property type="molecule type" value="Genomic_DNA"/>
</dbReference>
<dbReference type="InterPro" id="IPR019734">
    <property type="entry name" value="TPR_rpt"/>
</dbReference>
<feature type="transmembrane region" description="Helical" evidence="6">
    <location>
        <begin position="38"/>
        <end position="56"/>
    </location>
</feature>
<dbReference type="PANTHER" id="PTHR37422:SF13">
    <property type="entry name" value="LIPOPOLYSACCHARIDE BIOSYNTHESIS PROTEIN PA4999-RELATED"/>
    <property type="match status" value="1"/>
</dbReference>
<reference evidence="8 9" key="1">
    <citation type="journal article" date="2016" name="Nat. Commun.">
        <title>Thousands of microbial genomes shed light on interconnected biogeochemical processes in an aquifer system.</title>
        <authorList>
            <person name="Anantharaman K."/>
            <person name="Brown C.T."/>
            <person name="Hug L.A."/>
            <person name="Sharon I."/>
            <person name="Castelle C.J."/>
            <person name="Probst A.J."/>
            <person name="Thomas B.C."/>
            <person name="Singh A."/>
            <person name="Wilkins M.J."/>
            <person name="Karaoz U."/>
            <person name="Brodie E.L."/>
            <person name="Williams K.H."/>
            <person name="Hubbard S.S."/>
            <person name="Banfield J.F."/>
        </authorList>
    </citation>
    <scope>NUCLEOTIDE SEQUENCE [LARGE SCALE GENOMIC DNA]</scope>
</reference>
<evidence type="ECO:0000313" key="8">
    <source>
        <dbReference type="EMBL" id="OGN26750.1"/>
    </source>
</evidence>
<dbReference type="SUPFAM" id="SSF48452">
    <property type="entry name" value="TPR-like"/>
    <property type="match status" value="1"/>
</dbReference>
<feature type="transmembrane region" description="Helical" evidence="6">
    <location>
        <begin position="199"/>
        <end position="216"/>
    </location>
</feature>
<name>A0A1F8GP39_9BACT</name>
<proteinExistence type="predicted"/>
<keyword evidence="2 6" id="KW-0812">Transmembrane</keyword>
<dbReference type="PANTHER" id="PTHR37422">
    <property type="entry name" value="TEICHURONIC ACID BIOSYNTHESIS PROTEIN TUAE"/>
    <property type="match status" value="1"/>
</dbReference>
<sequence length="745" mass="84831">MKEHILAKILRFLIYITAFVPLIIFSNYISPFHFGKVVIFRSLVEAMLVLYLFLIWRDRSYLLKMTRVGWAFLFFALAFTVATIFSVIPYASFWGSLERMGGLFTFWHYFIYFIILTSLFKTGSQWLNLFKVAIFVGVLSALYGFGQRTNIEFFVGSGGRFRIFGTIGNPALFAGYQILTMFLALTLWFYKRDRTYEKILYGSAIILNTIAIFMTAVRGSLLAVVVGFLLFALLYSVIYRSRTGKNLLLGFIVLIILFIFSALLLKNSSFVKNSPYLTRVTEFSLTNYTVQTRFWAWEAGIKGWKENAKTVLLGWGPENFNIPFAKYFNPKFFQGPGSETLFDRAHNMFVEILVTMGLAGLLSYLYIFATSLKSLWSKLKDRATAAFGVGLIPLVIAYAIHNSFIFDTSANFLMFFTILGFISFISNGSKSEPAAAKNKKRFNGGLWFFSLLIAIVVSAIFIYRVNVVPSMANYATTRGIVAGWSSDFAGAISKYREAIEYDAPGKYEYRHRLAQYLLEKGSSGKLSPEYVDALQYGIKELEKNVEENKVDYLPYLYLSRSYIILGKEDPNSEYNDKSLEYSLKALDLAPTFVRTYYEIAQAYLNKKDLDKATEYFKKAAELNPDVGLSSWYWGVVEIERGNNALGLSIIENVLRSNKYTPSENEVGRLINIYLKIGDIDKVIWAAELLVKTKPDNPQYRASLATAYAQAGRIDDAVEQAREAARLDSKYESEAISFIRSLGREW</sequence>
<comment type="caution">
    <text evidence="8">The sequence shown here is derived from an EMBL/GenBank/DDBJ whole genome shotgun (WGS) entry which is preliminary data.</text>
</comment>
<protein>
    <recommendedName>
        <fullName evidence="7">O-antigen ligase-related domain-containing protein</fullName>
    </recommendedName>
</protein>
<evidence type="ECO:0000256" key="1">
    <source>
        <dbReference type="ARBA" id="ARBA00004141"/>
    </source>
</evidence>
<comment type="subcellular location">
    <subcellularLocation>
        <location evidence="1">Membrane</location>
        <topology evidence="1">Multi-pass membrane protein</topology>
    </subcellularLocation>
</comment>
<evidence type="ECO:0000259" key="7">
    <source>
        <dbReference type="Pfam" id="PF04932"/>
    </source>
</evidence>
<feature type="transmembrane region" description="Helical" evidence="6">
    <location>
        <begin position="406"/>
        <end position="425"/>
    </location>
</feature>
<dbReference type="Pfam" id="PF04932">
    <property type="entry name" value="Wzy_C"/>
    <property type="match status" value="1"/>
</dbReference>
<feature type="domain" description="O-antigen ligase-related" evidence="7">
    <location>
        <begin position="204"/>
        <end position="365"/>
    </location>
</feature>
<dbReference type="PROSITE" id="PS50293">
    <property type="entry name" value="TPR_REGION"/>
    <property type="match status" value="1"/>
</dbReference>
<feature type="transmembrane region" description="Helical" evidence="6">
    <location>
        <begin position="222"/>
        <end position="239"/>
    </location>
</feature>
<evidence type="ECO:0000256" key="4">
    <source>
        <dbReference type="ARBA" id="ARBA00023136"/>
    </source>
</evidence>
<feature type="transmembrane region" description="Helical" evidence="6">
    <location>
        <begin position="246"/>
        <end position="265"/>
    </location>
</feature>
<dbReference type="InterPro" id="IPR051533">
    <property type="entry name" value="WaaL-like"/>
</dbReference>
<feature type="transmembrane region" description="Helical" evidence="6">
    <location>
        <begin position="381"/>
        <end position="400"/>
    </location>
</feature>
<dbReference type="Gene3D" id="1.25.40.10">
    <property type="entry name" value="Tetratricopeptide repeat domain"/>
    <property type="match status" value="1"/>
</dbReference>
<evidence type="ECO:0000256" key="3">
    <source>
        <dbReference type="ARBA" id="ARBA00022989"/>
    </source>
</evidence>
<evidence type="ECO:0000256" key="5">
    <source>
        <dbReference type="PROSITE-ProRule" id="PRU00339"/>
    </source>
</evidence>
<dbReference type="PROSITE" id="PS50005">
    <property type="entry name" value="TPR"/>
    <property type="match status" value="1"/>
</dbReference>
<keyword evidence="5" id="KW-0802">TPR repeat</keyword>
<feature type="transmembrane region" description="Helical" evidence="6">
    <location>
        <begin position="12"/>
        <end position="32"/>
    </location>
</feature>
<feature type="transmembrane region" description="Helical" evidence="6">
    <location>
        <begin position="127"/>
        <end position="146"/>
    </location>
</feature>
<keyword evidence="4 6" id="KW-0472">Membrane</keyword>
<dbReference type="SMART" id="SM00028">
    <property type="entry name" value="TPR"/>
    <property type="match status" value="3"/>
</dbReference>
<dbReference type="GO" id="GO:0016020">
    <property type="term" value="C:membrane"/>
    <property type="evidence" value="ECO:0007669"/>
    <property type="project" value="UniProtKB-SubCell"/>
</dbReference>
<feature type="transmembrane region" description="Helical" evidence="6">
    <location>
        <begin position="166"/>
        <end position="190"/>
    </location>
</feature>
<evidence type="ECO:0000256" key="6">
    <source>
        <dbReference type="SAM" id="Phobius"/>
    </source>
</evidence>
<evidence type="ECO:0000256" key="2">
    <source>
        <dbReference type="ARBA" id="ARBA00022692"/>
    </source>
</evidence>
<evidence type="ECO:0000313" key="9">
    <source>
        <dbReference type="Proteomes" id="UP000178256"/>
    </source>
</evidence>
<dbReference type="InterPro" id="IPR011990">
    <property type="entry name" value="TPR-like_helical_dom_sf"/>
</dbReference>
<feature type="transmembrane region" description="Helical" evidence="6">
    <location>
        <begin position="446"/>
        <end position="463"/>
    </location>
</feature>
<feature type="transmembrane region" description="Helical" evidence="6">
    <location>
        <begin position="100"/>
        <end position="120"/>
    </location>
</feature>
<feature type="transmembrane region" description="Helical" evidence="6">
    <location>
        <begin position="348"/>
        <end position="369"/>
    </location>
</feature>